<sequence>MFDGNQKGAYHMQLAAHTAVTLTNHLSQLRDAANLLPYPSLAQRRQWLDALARLLQQHQHELAAAISADFGHRSVVETRLAEVFPTLAGIRHARRQLAAWLRPQRRPVALWFQPARARLLPQPLGVVGIIVPWNYPLFLALGPLLAALAAGNRALLKMSELTPRTGALLATLLSRYLGDDVVRVVGGDASVARAFASLPFDHLLFTGSTRVGREVMQAAAANLVPVTLELGGKSPVLIAPGADLQHAARRIVAGKLLNAGQTCVAPDYVLVPRAQQVALVAALRAAVTRAYPTLAGNADYSAIISAPHYQRLQTLAIQAQAGGAVLTTINPADETPDELAAARKLPLTLIEQAPPDCAVMQEEIFGPLLPVIGYDSLEQAVALLRQQPRPLAMYLFDHDKARVERLLRDTIAGGVTVNDTLLHVAQDALPFGGVGASGMGHYHGHEGFLTFSKLKPVLYQSRLSGTWLTAPPYGNTINLLLRWMIGK</sequence>
<feature type="active site" evidence="5">
    <location>
        <position position="229"/>
    </location>
</feature>
<accession>A0ABQ2YPM2</accession>
<dbReference type="PANTHER" id="PTHR43570">
    <property type="entry name" value="ALDEHYDE DEHYDROGENASE"/>
    <property type="match status" value="1"/>
</dbReference>
<dbReference type="CDD" id="cd07133">
    <property type="entry name" value="ALDH_CALDH_CalB"/>
    <property type="match status" value="1"/>
</dbReference>
<dbReference type="InterPro" id="IPR012394">
    <property type="entry name" value="Aldehyde_DH_NAD(P)"/>
</dbReference>
<evidence type="ECO:0000256" key="2">
    <source>
        <dbReference type="ARBA" id="ARBA00023002"/>
    </source>
</evidence>
<organism evidence="8 9">
    <name type="scientific">Vogesella alkaliphila</name>
    <dbReference type="NCBI Taxonomy" id="1193621"/>
    <lineage>
        <taxon>Bacteria</taxon>
        <taxon>Pseudomonadati</taxon>
        <taxon>Pseudomonadota</taxon>
        <taxon>Betaproteobacteria</taxon>
        <taxon>Neisseriales</taxon>
        <taxon>Chromobacteriaceae</taxon>
        <taxon>Vogesella</taxon>
    </lineage>
</organism>
<dbReference type="PANTHER" id="PTHR43570:SF20">
    <property type="entry name" value="ALDEHYDE DEHYDROGENASE ALDX-RELATED"/>
    <property type="match status" value="1"/>
</dbReference>
<comment type="similarity">
    <text evidence="1 4 6">Belongs to the aldehyde dehydrogenase family.</text>
</comment>
<keyword evidence="9" id="KW-1185">Reference proteome</keyword>
<dbReference type="InterPro" id="IPR029510">
    <property type="entry name" value="Ald_DH_CS_GLU"/>
</dbReference>
<dbReference type="Gene3D" id="3.40.309.10">
    <property type="entry name" value="Aldehyde Dehydrogenase, Chain A, domain 2"/>
    <property type="match status" value="1"/>
</dbReference>
<evidence type="ECO:0000256" key="1">
    <source>
        <dbReference type="ARBA" id="ARBA00009986"/>
    </source>
</evidence>
<keyword evidence="3" id="KW-0520">NAD</keyword>
<feature type="domain" description="Aldehyde dehydrogenase" evidence="7">
    <location>
        <begin position="38"/>
        <end position="456"/>
    </location>
</feature>
<name>A0ABQ2YPM2_9NEIS</name>
<evidence type="ECO:0000313" key="9">
    <source>
        <dbReference type="Proteomes" id="UP000600877"/>
    </source>
</evidence>
<dbReference type="PIRSF" id="PIRSF036492">
    <property type="entry name" value="ALDH"/>
    <property type="match status" value="1"/>
</dbReference>
<keyword evidence="2 4" id="KW-0560">Oxidoreductase</keyword>
<dbReference type="Proteomes" id="UP000600877">
    <property type="component" value="Unassembled WGS sequence"/>
</dbReference>
<dbReference type="PROSITE" id="PS00070">
    <property type="entry name" value="ALDEHYDE_DEHYDR_CYS"/>
    <property type="match status" value="1"/>
</dbReference>
<evidence type="ECO:0000256" key="3">
    <source>
        <dbReference type="ARBA" id="ARBA00023027"/>
    </source>
</evidence>
<evidence type="ECO:0000256" key="6">
    <source>
        <dbReference type="RuleBase" id="RU003345"/>
    </source>
</evidence>
<evidence type="ECO:0000256" key="5">
    <source>
        <dbReference type="PROSITE-ProRule" id="PRU10007"/>
    </source>
</evidence>
<evidence type="ECO:0000313" key="8">
    <source>
        <dbReference type="EMBL" id="GGX88634.1"/>
    </source>
</evidence>
<gene>
    <name evidence="8" type="ORF">GCM10011290_15400</name>
</gene>
<comment type="caution">
    <text evidence="8">The sequence shown here is derived from an EMBL/GenBank/DDBJ whole genome shotgun (WGS) entry which is preliminary data.</text>
</comment>
<proteinExistence type="inferred from homology"/>
<dbReference type="InterPro" id="IPR016163">
    <property type="entry name" value="Ald_DH_C"/>
</dbReference>
<evidence type="ECO:0000259" key="7">
    <source>
        <dbReference type="Pfam" id="PF00171"/>
    </source>
</evidence>
<reference evidence="9" key="1">
    <citation type="journal article" date="2019" name="Int. J. Syst. Evol. Microbiol.">
        <title>The Global Catalogue of Microorganisms (GCM) 10K type strain sequencing project: providing services to taxonomists for standard genome sequencing and annotation.</title>
        <authorList>
            <consortium name="The Broad Institute Genomics Platform"/>
            <consortium name="The Broad Institute Genome Sequencing Center for Infectious Disease"/>
            <person name="Wu L."/>
            <person name="Ma J."/>
        </authorList>
    </citation>
    <scope>NUCLEOTIDE SEQUENCE [LARGE SCALE GENOMIC DNA]</scope>
    <source>
        <strain evidence="9">KCTC 32041</strain>
    </source>
</reference>
<dbReference type="InterPro" id="IPR016161">
    <property type="entry name" value="Ald_DH/histidinol_DH"/>
</dbReference>
<evidence type="ECO:0000256" key="4">
    <source>
        <dbReference type="PIRNR" id="PIRNR036492"/>
    </source>
</evidence>
<protein>
    <recommendedName>
        <fullName evidence="4">Aldehyde dehydrogenase</fullName>
    </recommendedName>
</protein>
<dbReference type="SUPFAM" id="SSF53720">
    <property type="entry name" value="ALDH-like"/>
    <property type="match status" value="1"/>
</dbReference>
<dbReference type="PROSITE" id="PS00687">
    <property type="entry name" value="ALDEHYDE_DEHYDR_GLU"/>
    <property type="match status" value="1"/>
</dbReference>
<dbReference type="EMBL" id="BMYW01000004">
    <property type="protein sequence ID" value="GGX88634.1"/>
    <property type="molecule type" value="Genomic_DNA"/>
</dbReference>
<dbReference type="Pfam" id="PF00171">
    <property type="entry name" value="Aldedh"/>
    <property type="match status" value="1"/>
</dbReference>
<dbReference type="InterPro" id="IPR016160">
    <property type="entry name" value="Ald_DH_CS_CYS"/>
</dbReference>
<dbReference type="Gene3D" id="3.40.605.10">
    <property type="entry name" value="Aldehyde Dehydrogenase, Chain A, domain 1"/>
    <property type="match status" value="1"/>
</dbReference>
<dbReference type="InterPro" id="IPR016162">
    <property type="entry name" value="Ald_DH_N"/>
</dbReference>
<dbReference type="InterPro" id="IPR015590">
    <property type="entry name" value="Aldehyde_DH_dom"/>
</dbReference>